<feature type="non-terminal residue" evidence="2">
    <location>
        <position position="1"/>
    </location>
</feature>
<feature type="region of interest" description="Disordered" evidence="1">
    <location>
        <begin position="1"/>
        <end position="30"/>
    </location>
</feature>
<reference evidence="2 3" key="1">
    <citation type="journal article" date="2021" name="Nat. Plants">
        <title>The Taxus genome provides insights into paclitaxel biosynthesis.</title>
        <authorList>
            <person name="Xiong X."/>
            <person name="Gou J."/>
            <person name="Liao Q."/>
            <person name="Li Y."/>
            <person name="Zhou Q."/>
            <person name="Bi G."/>
            <person name="Li C."/>
            <person name="Du R."/>
            <person name="Wang X."/>
            <person name="Sun T."/>
            <person name="Guo L."/>
            <person name="Liang H."/>
            <person name="Lu P."/>
            <person name="Wu Y."/>
            <person name="Zhang Z."/>
            <person name="Ro D.K."/>
            <person name="Shang Y."/>
            <person name="Huang S."/>
            <person name="Yan J."/>
        </authorList>
    </citation>
    <scope>NUCLEOTIDE SEQUENCE [LARGE SCALE GENOMIC DNA]</scope>
    <source>
        <strain evidence="2">Ta-2019</strain>
    </source>
</reference>
<dbReference type="EMBL" id="JAHRHJ020000007">
    <property type="protein sequence ID" value="KAH9309880.1"/>
    <property type="molecule type" value="Genomic_DNA"/>
</dbReference>
<proteinExistence type="predicted"/>
<evidence type="ECO:0000313" key="3">
    <source>
        <dbReference type="Proteomes" id="UP000824469"/>
    </source>
</evidence>
<evidence type="ECO:0000256" key="1">
    <source>
        <dbReference type="SAM" id="MobiDB-lite"/>
    </source>
</evidence>
<organism evidence="2 3">
    <name type="scientific">Taxus chinensis</name>
    <name type="common">Chinese yew</name>
    <name type="synonym">Taxus wallichiana var. chinensis</name>
    <dbReference type="NCBI Taxonomy" id="29808"/>
    <lineage>
        <taxon>Eukaryota</taxon>
        <taxon>Viridiplantae</taxon>
        <taxon>Streptophyta</taxon>
        <taxon>Embryophyta</taxon>
        <taxon>Tracheophyta</taxon>
        <taxon>Spermatophyta</taxon>
        <taxon>Pinopsida</taxon>
        <taxon>Pinidae</taxon>
        <taxon>Conifers II</taxon>
        <taxon>Cupressales</taxon>
        <taxon>Taxaceae</taxon>
        <taxon>Taxus</taxon>
    </lineage>
</organism>
<dbReference type="Proteomes" id="UP000824469">
    <property type="component" value="Unassembled WGS sequence"/>
</dbReference>
<feature type="non-terminal residue" evidence="2">
    <location>
        <position position="53"/>
    </location>
</feature>
<protein>
    <submittedName>
        <fullName evidence="2">Uncharacterized protein</fullName>
    </submittedName>
</protein>
<sequence length="53" mass="5932">GNQAGMQRGIGSVSRGMRTTPDPLPRWHFRSSRRGHVIRFFSEEKSGDESSGK</sequence>
<name>A0AA38FTR7_TAXCH</name>
<evidence type="ECO:0000313" key="2">
    <source>
        <dbReference type="EMBL" id="KAH9309880.1"/>
    </source>
</evidence>
<comment type="caution">
    <text evidence="2">The sequence shown here is derived from an EMBL/GenBank/DDBJ whole genome shotgun (WGS) entry which is preliminary data.</text>
</comment>
<dbReference type="AlphaFoldDB" id="A0AA38FTR7"/>
<gene>
    <name evidence="2" type="ORF">KI387_037791</name>
</gene>
<accession>A0AA38FTR7</accession>
<keyword evidence="3" id="KW-1185">Reference proteome</keyword>